<keyword evidence="2" id="KW-0472">Membrane</keyword>
<name>A0AAV7UKD9_PLEWA</name>
<evidence type="ECO:0000256" key="2">
    <source>
        <dbReference type="SAM" id="Phobius"/>
    </source>
</evidence>
<feature type="transmembrane region" description="Helical" evidence="2">
    <location>
        <begin position="42"/>
        <end position="62"/>
    </location>
</feature>
<accession>A0AAV7UKD9</accession>
<dbReference type="AlphaFoldDB" id="A0AAV7UKD9"/>
<sequence>MFFSGSQTHQKSPLDWRRCSSRAPRRTGNKRNGDMGNPHIRVPWGVSVVTVAMAFGCGVAYATESGHRSRFCDARSRNIR</sequence>
<evidence type="ECO:0000313" key="3">
    <source>
        <dbReference type="EMBL" id="KAJ1189487.1"/>
    </source>
</evidence>
<evidence type="ECO:0000256" key="1">
    <source>
        <dbReference type="SAM" id="MobiDB-lite"/>
    </source>
</evidence>
<feature type="compositionally biased region" description="Polar residues" evidence="1">
    <location>
        <begin position="1"/>
        <end position="11"/>
    </location>
</feature>
<feature type="region of interest" description="Disordered" evidence="1">
    <location>
        <begin position="1"/>
        <end position="39"/>
    </location>
</feature>
<gene>
    <name evidence="3" type="ORF">NDU88_006232</name>
</gene>
<evidence type="ECO:0000313" key="4">
    <source>
        <dbReference type="Proteomes" id="UP001066276"/>
    </source>
</evidence>
<reference evidence="3" key="1">
    <citation type="journal article" date="2022" name="bioRxiv">
        <title>Sequencing and chromosome-scale assembly of the giantPleurodeles waltlgenome.</title>
        <authorList>
            <person name="Brown T."/>
            <person name="Elewa A."/>
            <person name="Iarovenko S."/>
            <person name="Subramanian E."/>
            <person name="Araus A.J."/>
            <person name="Petzold A."/>
            <person name="Susuki M."/>
            <person name="Suzuki K.-i.T."/>
            <person name="Hayashi T."/>
            <person name="Toyoda A."/>
            <person name="Oliveira C."/>
            <person name="Osipova E."/>
            <person name="Leigh N.D."/>
            <person name="Simon A."/>
            <person name="Yun M.H."/>
        </authorList>
    </citation>
    <scope>NUCLEOTIDE SEQUENCE</scope>
    <source>
        <strain evidence="3">20211129_DDA</strain>
        <tissue evidence="3">Liver</tissue>
    </source>
</reference>
<proteinExistence type="predicted"/>
<keyword evidence="4" id="KW-1185">Reference proteome</keyword>
<protein>
    <submittedName>
        <fullName evidence="3">Uncharacterized protein</fullName>
    </submittedName>
</protein>
<keyword evidence="2" id="KW-0812">Transmembrane</keyword>
<dbReference type="EMBL" id="JANPWB010000005">
    <property type="protein sequence ID" value="KAJ1189487.1"/>
    <property type="molecule type" value="Genomic_DNA"/>
</dbReference>
<dbReference type="Proteomes" id="UP001066276">
    <property type="component" value="Chromosome 3_1"/>
</dbReference>
<organism evidence="3 4">
    <name type="scientific">Pleurodeles waltl</name>
    <name type="common">Iberian ribbed newt</name>
    <dbReference type="NCBI Taxonomy" id="8319"/>
    <lineage>
        <taxon>Eukaryota</taxon>
        <taxon>Metazoa</taxon>
        <taxon>Chordata</taxon>
        <taxon>Craniata</taxon>
        <taxon>Vertebrata</taxon>
        <taxon>Euteleostomi</taxon>
        <taxon>Amphibia</taxon>
        <taxon>Batrachia</taxon>
        <taxon>Caudata</taxon>
        <taxon>Salamandroidea</taxon>
        <taxon>Salamandridae</taxon>
        <taxon>Pleurodelinae</taxon>
        <taxon>Pleurodeles</taxon>
    </lineage>
</organism>
<keyword evidence="2" id="KW-1133">Transmembrane helix</keyword>
<feature type="compositionally biased region" description="Basic residues" evidence="1">
    <location>
        <begin position="19"/>
        <end position="29"/>
    </location>
</feature>
<comment type="caution">
    <text evidence="3">The sequence shown here is derived from an EMBL/GenBank/DDBJ whole genome shotgun (WGS) entry which is preliminary data.</text>
</comment>